<dbReference type="PANTHER" id="PTHR36510">
    <property type="entry name" value="GLUTAMATE--CYSTEINE LIGASE 2-RELATED"/>
    <property type="match status" value="1"/>
</dbReference>
<gene>
    <name evidence="6" type="ORF">BJY18_006613</name>
</gene>
<comment type="function">
    <text evidence="5">ATP-dependent carboxylate-amine ligase which exhibits weak glutamate--cysteine ligase activity.</text>
</comment>
<dbReference type="EMBL" id="JACHMG010000001">
    <property type="protein sequence ID" value="MBB4689128.1"/>
    <property type="molecule type" value="Genomic_DNA"/>
</dbReference>
<keyword evidence="7" id="KW-1185">Reference proteome</keyword>
<dbReference type="Pfam" id="PF04107">
    <property type="entry name" value="GCS2"/>
    <property type="match status" value="1"/>
</dbReference>
<keyword evidence="3 5" id="KW-0067">ATP-binding</keyword>
<evidence type="ECO:0000256" key="2">
    <source>
        <dbReference type="ARBA" id="ARBA00022741"/>
    </source>
</evidence>
<keyword evidence="1 5" id="KW-0436">Ligase</keyword>
<reference evidence="6 7" key="1">
    <citation type="submission" date="2020-08" db="EMBL/GenBank/DDBJ databases">
        <title>Sequencing the genomes of 1000 actinobacteria strains.</title>
        <authorList>
            <person name="Klenk H.-P."/>
        </authorList>
    </citation>
    <scope>NUCLEOTIDE SEQUENCE [LARGE SCALE GENOMIC DNA]</scope>
    <source>
        <strain evidence="6 7">DSM 45859</strain>
    </source>
</reference>
<dbReference type="Gene3D" id="3.30.590.20">
    <property type="match status" value="1"/>
</dbReference>
<evidence type="ECO:0000256" key="1">
    <source>
        <dbReference type="ARBA" id="ARBA00022598"/>
    </source>
</evidence>
<protein>
    <recommendedName>
        <fullName evidence="5">Putative glutamate--cysteine ligase 2</fullName>
        <ecNumber evidence="5">6.3.2.2</ecNumber>
    </recommendedName>
    <alternativeName>
        <fullName evidence="5">Gamma-glutamylcysteine synthetase 2</fullName>
        <shortName evidence="5">GCS 2</shortName>
        <shortName evidence="5">Gamma-GCS 2</shortName>
    </alternativeName>
</protein>
<evidence type="ECO:0000256" key="3">
    <source>
        <dbReference type="ARBA" id="ARBA00022840"/>
    </source>
</evidence>
<proteinExistence type="inferred from homology"/>
<dbReference type="AlphaFoldDB" id="A0A840J6W4"/>
<dbReference type="InterPro" id="IPR014746">
    <property type="entry name" value="Gln_synth/guanido_kin_cat_dom"/>
</dbReference>
<dbReference type="GO" id="GO:0005524">
    <property type="term" value="F:ATP binding"/>
    <property type="evidence" value="ECO:0007669"/>
    <property type="project" value="UniProtKB-KW"/>
</dbReference>
<name>A0A840J6W4_9PSEU</name>
<comment type="similarity">
    <text evidence="5">Belongs to the glutamate--cysteine ligase type 2 family. YbdK subfamily.</text>
</comment>
<dbReference type="GO" id="GO:0004357">
    <property type="term" value="F:glutamate-cysteine ligase activity"/>
    <property type="evidence" value="ECO:0007669"/>
    <property type="project" value="UniProtKB-EC"/>
</dbReference>
<keyword evidence="2 5" id="KW-0547">Nucleotide-binding</keyword>
<dbReference type="NCBIfam" id="NF010041">
    <property type="entry name" value="PRK13517.1-1"/>
    <property type="match status" value="1"/>
</dbReference>
<dbReference type="Proteomes" id="UP000581769">
    <property type="component" value="Unassembled WGS sequence"/>
</dbReference>
<dbReference type="PANTHER" id="PTHR36510:SF1">
    <property type="entry name" value="GLUTAMATE--CYSTEINE LIGASE 2-RELATED"/>
    <property type="match status" value="1"/>
</dbReference>
<evidence type="ECO:0000313" key="6">
    <source>
        <dbReference type="EMBL" id="MBB4689128.1"/>
    </source>
</evidence>
<dbReference type="SUPFAM" id="SSF55931">
    <property type="entry name" value="Glutamine synthetase/guanido kinase"/>
    <property type="match status" value="1"/>
</dbReference>
<dbReference type="GO" id="GO:0042398">
    <property type="term" value="P:modified amino acid biosynthetic process"/>
    <property type="evidence" value="ECO:0007669"/>
    <property type="project" value="InterPro"/>
</dbReference>
<comment type="catalytic activity">
    <reaction evidence="4 5">
        <text>L-cysteine + L-glutamate + ATP = gamma-L-glutamyl-L-cysteine + ADP + phosphate + H(+)</text>
        <dbReference type="Rhea" id="RHEA:13285"/>
        <dbReference type="ChEBI" id="CHEBI:15378"/>
        <dbReference type="ChEBI" id="CHEBI:29985"/>
        <dbReference type="ChEBI" id="CHEBI:30616"/>
        <dbReference type="ChEBI" id="CHEBI:35235"/>
        <dbReference type="ChEBI" id="CHEBI:43474"/>
        <dbReference type="ChEBI" id="CHEBI:58173"/>
        <dbReference type="ChEBI" id="CHEBI:456216"/>
        <dbReference type="EC" id="6.3.2.2"/>
    </reaction>
</comment>
<dbReference type="EC" id="6.3.2.2" evidence="5"/>
<dbReference type="HAMAP" id="MF_01609">
    <property type="entry name" value="Glu_cys_ligase_2"/>
    <property type="match status" value="1"/>
</dbReference>
<organism evidence="6 7">
    <name type="scientific">Amycolatopsis jiangsuensis</name>
    <dbReference type="NCBI Taxonomy" id="1181879"/>
    <lineage>
        <taxon>Bacteria</taxon>
        <taxon>Bacillati</taxon>
        <taxon>Actinomycetota</taxon>
        <taxon>Actinomycetes</taxon>
        <taxon>Pseudonocardiales</taxon>
        <taxon>Pseudonocardiaceae</taxon>
        <taxon>Amycolatopsis</taxon>
    </lineage>
</organism>
<dbReference type="InterPro" id="IPR011793">
    <property type="entry name" value="YbdK"/>
</dbReference>
<dbReference type="InterPro" id="IPR006336">
    <property type="entry name" value="GCS2"/>
</dbReference>
<dbReference type="InterPro" id="IPR050141">
    <property type="entry name" value="GCL_type2/YbdK_subfam"/>
</dbReference>
<comment type="caution">
    <text evidence="6">The sequence shown here is derived from an EMBL/GenBank/DDBJ whole genome shotgun (WGS) entry which is preliminary data.</text>
</comment>
<sequence length="379" mass="39722">MSSPSAARTLGVEEEFLLLHPCTGTTSPCAERVLARVRHARLPDGATVQRELRPSQIELATGVCGDAAEIWDQLVAGRRLLAAAAAAEDCALIASGTPPLAPGSAAPGQESGRYRGIDDTFGGLVGDYEACGCHVHVGVEDRDTAVAVVNHLGRWLPVLLALSANSPFDRGHDTGYHSWRMVLQSRFPGSGLAPQFRSHDEWQRSVGALVDCGALVDPDQTFWLARVSPRLPTVELRVADVSSTVEGSVLQAVLARALVDTALTDLACGIEAEPLSPQVCAAAVWAASRYGLTGALVDPLAQRRRPAGELVAALLAHVRPALAACGDEALAGSLVREVLWRGTGSVTQLATAADGLPAVVRSLMERTVPSARREPAPAG</sequence>
<dbReference type="RefSeq" id="WP_184783712.1">
    <property type="nucleotide sequence ID" value="NZ_JACHMG010000001.1"/>
</dbReference>
<dbReference type="NCBIfam" id="TIGR02050">
    <property type="entry name" value="gshA_cyan_rel"/>
    <property type="match status" value="1"/>
</dbReference>
<evidence type="ECO:0000256" key="5">
    <source>
        <dbReference type="HAMAP-Rule" id="MF_01609"/>
    </source>
</evidence>
<evidence type="ECO:0000256" key="4">
    <source>
        <dbReference type="ARBA" id="ARBA00048819"/>
    </source>
</evidence>
<evidence type="ECO:0000313" key="7">
    <source>
        <dbReference type="Proteomes" id="UP000581769"/>
    </source>
</evidence>
<accession>A0A840J6W4</accession>